<evidence type="ECO:0000256" key="2">
    <source>
        <dbReference type="ARBA" id="ARBA00009178"/>
    </source>
</evidence>
<dbReference type="Proteomes" id="UP000694864">
    <property type="component" value="Chromosome 2"/>
</dbReference>
<dbReference type="RefSeq" id="XP_019088361.1">
    <property type="nucleotide sequence ID" value="XM_019232816.1"/>
</dbReference>
<sequence length="92" mass="10421">MIKAKEFMFVTILIVVCIEAKRLECPWSRDLGNGCNSRFPSPACRLRIPANPYTRGCTKANRCRREASVGKSSLKKLWDKVLADAAYILELM</sequence>
<comment type="subcellular location">
    <subcellularLocation>
        <location evidence="1">Secreted</location>
    </subcellularLocation>
</comment>
<proteinExistence type="inferred from homology"/>
<accession>A0ABM1QNM3</accession>
<evidence type="ECO:0000256" key="4">
    <source>
        <dbReference type="ARBA" id="ARBA00022702"/>
    </source>
</evidence>
<feature type="chain" id="PRO_5046096555" evidence="7">
    <location>
        <begin position="21"/>
        <end position="92"/>
    </location>
</feature>
<feature type="signal peptide" evidence="7">
    <location>
        <begin position="1"/>
        <end position="20"/>
    </location>
</feature>
<evidence type="ECO:0000256" key="6">
    <source>
        <dbReference type="ARBA" id="ARBA00023157"/>
    </source>
</evidence>
<keyword evidence="8" id="KW-1185">Reference proteome</keyword>
<dbReference type="Pfam" id="PF05498">
    <property type="entry name" value="RALF"/>
    <property type="match status" value="1"/>
</dbReference>
<evidence type="ECO:0000256" key="7">
    <source>
        <dbReference type="SAM" id="SignalP"/>
    </source>
</evidence>
<evidence type="ECO:0000313" key="8">
    <source>
        <dbReference type="Proteomes" id="UP000694864"/>
    </source>
</evidence>
<keyword evidence="6" id="KW-1015">Disulfide bond</keyword>
<keyword evidence="4" id="KW-0372">Hormone</keyword>
<dbReference type="InterPro" id="IPR008801">
    <property type="entry name" value="RALF"/>
</dbReference>
<reference evidence="8" key="1">
    <citation type="journal article" date="2014" name="Nat. Commun.">
        <title>The emerging biofuel crop Camelina sativa retains a highly undifferentiated hexaploid genome structure.</title>
        <authorList>
            <person name="Kagale S."/>
            <person name="Koh C."/>
            <person name="Nixon J."/>
            <person name="Bollina V."/>
            <person name="Clarke W.E."/>
            <person name="Tuteja R."/>
            <person name="Spillane C."/>
            <person name="Robinson S.J."/>
            <person name="Links M.G."/>
            <person name="Clarke C."/>
            <person name="Higgins E.E."/>
            <person name="Huebert T."/>
            <person name="Sharpe A.G."/>
            <person name="Parkin I.A."/>
        </authorList>
    </citation>
    <scope>NUCLEOTIDE SEQUENCE [LARGE SCALE GENOMIC DNA]</scope>
    <source>
        <strain evidence="8">cv. DH55</strain>
    </source>
</reference>
<gene>
    <name evidence="9" type="primary">LOC109127657</name>
</gene>
<protein>
    <submittedName>
        <fullName evidence="9">Protein RALF-like 29</fullName>
    </submittedName>
</protein>
<organism evidence="8 9">
    <name type="scientific">Camelina sativa</name>
    <name type="common">False flax</name>
    <name type="synonym">Myagrum sativum</name>
    <dbReference type="NCBI Taxonomy" id="90675"/>
    <lineage>
        <taxon>Eukaryota</taxon>
        <taxon>Viridiplantae</taxon>
        <taxon>Streptophyta</taxon>
        <taxon>Embryophyta</taxon>
        <taxon>Tracheophyta</taxon>
        <taxon>Spermatophyta</taxon>
        <taxon>Magnoliopsida</taxon>
        <taxon>eudicotyledons</taxon>
        <taxon>Gunneridae</taxon>
        <taxon>Pentapetalae</taxon>
        <taxon>rosids</taxon>
        <taxon>malvids</taxon>
        <taxon>Brassicales</taxon>
        <taxon>Brassicaceae</taxon>
        <taxon>Camelineae</taxon>
        <taxon>Camelina</taxon>
    </lineage>
</organism>
<reference evidence="9" key="2">
    <citation type="submission" date="2025-08" db="UniProtKB">
        <authorList>
            <consortium name="RefSeq"/>
        </authorList>
    </citation>
    <scope>IDENTIFICATION</scope>
    <source>
        <tissue evidence="9">Leaf</tissue>
    </source>
</reference>
<keyword evidence="3" id="KW-0964">Secreted</keyword>
<evidence type="ECO:0000256" key="1">
    <source>
        <dbReference type="ARBA" id="ARBA00004613"/>
    </source>
</evidence>
<evidence type="ECO:0000313" key="9">
    <source>
        <dbReference type="RefSeq" id="XP_019088361.1"/>
    </source>
</evidence>
<comment type="similarity">
    <text evidence="2">Belongs to the plant rapid alkalinization factor (RALF) family.</text>
</comment>
<name>A0ABM1QNM3_CAMSA</name>
<dbReference type="GeneID" id="109127657"/>
<evidence type="ECO:0000256" key="5">
    <source>
        <dbReference type="ARBA" id="ARBA00022729"/>
    </source>
</evidence>
<evidence type="ECO:0000256" key="3">
    <source>
        <dbReference type="ARBA" id="ARBA00022525"/>
    </source>
</evidence>
<keyword evidence="5 7" id="KW-0732">Signal</keyword>